<evidence type="ECO:0000256" key="1">
    <source>
        <dbReference type="SAM" id="SignalP"/>
    </source>
</evidence>
<name>A0A3B0CFI0_9FLAO</name>
<dbReference type="SUPFAM" id="SSF55961">
    <property type="entry name" value="Bet v1-like"/>
    <property type="match status" value="1"/>
</dbReference>
<feature type="signal peptide" evidence="1">
    <location>
        <begin position="1"/>
        <end position="22"/>
    </location>
</feature>
<dbReference type="AlphaFoldDB" id="A0A3B0CFI0"/>
<dbReference type="Proteomes" id="UP000276603">
    <property type="component" value="Unassembled WGS sequence"/>
</dbReference>
<accession>A0A3B0CFI0</accession>
<dbReference type="InterPro" id="IPR023393">
    <property type="entry name" value="START-like_dom_sf"/>
</dbReference>
<dbReference type="Pfam" id="PF10604">
    <property type="entry name" value="Polyketide_cyc2"/>
    <property type="match status" value="1"/>
</dbReference>
<reference evidence="2 3" key="1">
    <citation type="submission" date="2018-10" db="EMBL/GenBank/DDBJ databases">
        <title>Ulvibacterium marinum gen. nov., sp. nov., a novel marine bacterium of the family Flavobacteriaceae, isolated from a culture of the green alga Ulva prolifera.</title>
        <authorList>
            <person name="Zhang Z."/>
        </authorList>
    </citation>
    <scope>NUCLEOTIDE SEQUENCE [LARGE SCALE GENOMIC DNA]</scope>
    <source>
        <strain evidence="2 3">CCMM003</strain>
    </source>
</reference>
<evidence type="ECO:0000313" key="2">
    <source>
        <dbReference type="EMBL" id="RKN82527.1"/>
    </source>
</evidence>
<dbReference type="PANTHER" id="PTHR33789:SF11">
    <property type="entry name" value="OS05G0202300 PROTEIN"/>
    <property type="match status" value="1"/>
</dbReference>
<dbReference type="EMBL" id="RBCJ01000001">
    <property type="protein sequence ID" value="RKN82527.1"/>
    <property type="molecule type" value="Genomic_DNA"/>
</dbReference>
<keyword evidence="1" id="KW-0732">Signal</keyword>
<comment type="caution">
    <text evidence="2">The sequence shown here is derived from an EMBL/GenBank/DDBJ whole genome shotgun (WGS) entry which is preliminary data.</text>
</comment>
<dbReference type="PANTHER" id="PTHR33789">
    <property type="entry name" value="LACHRYMATORY-FACTOR SYNTHASE"/>
    <property type="match status" value="1"/>
</dbReference>
<organism evidence="2 3">
    <name type="scientific">Ulvibacterium marinum</name>
    <dbReference type="NCBI Taxonomy" id="2419782"/>
    <lineage>
        <taxon>Bacteria</taxon>
        <taxon>Pseudomonadati</taxon>
        <taxon>Bacteroidota</taxon>
        <taxon>Flavobacteriia</taxon>
        <taxon>Flavobacteriales</taxon>
        <taxon>Flavobacteriaceae</taxon>
        <taxon>Ulvibacterium</taxon>
    </lineage>
</organism>
<evidence type="ECO:0000313" key="3">
    <source>
        <dbReference type="Proteomes" id="UP000276603"/>
    </source>
</evidence>
<dbReference type="InterPro" id="IPR019587">
    <property type="entry name" value="Polyketide_cyclase/dehydratase"/>
</dbReference>
<sequence length="168" mass="18978">MKIKNLLLSTLVLLLIANLASAQSMSEPKVQFSKVVNKSADEMWKTVRKLDQVHKYSSAIAKVDWSGNMGVGGERVCHTTDGKGFFKEKIVAYDESSRSFSYSLLEGAPVKGMTNFMQVVDLGYGKCILVWWSNYDEFMKNPQMTEEQFQTFMLGSIEEMTDKMAKDS</sequence>
<keyword evidence="3" id="KW-1185">Reference proteome</keyword>
<gene>
    <name evidence="2" type="ORF">D7Z94_01380</name>
</gene>
<dbReference type="RefSeq" id="WP_120709718.1">
    <property type="nucleotide sequence ID" value="NZ_RBCJ01000001.1"/>
</dbReference>
<protein>
    <submittedName>
        <fullName evidence="2">SRPBCC family protein</fullName>
    </submittedName>
</protein>
<feature type="chain" id="PRO_5017302119" evidence="1">
    <location>
        <begin position="23"/>
        <end position="168"/>
    </location>
</feature>
<dbReference type="OrthoDB" id="1163489at2"/>
<dbReference type="Gene3D" id="3.30.530.20">
    <property type="match status" value="1"/>
</dbReference>
<proteinExistence type="predicted"/>
<dbReference type="CDD" id="cd07821">
    <property type="entry name" value="PYR_PYL_RCAR_like"/>
    <property type="match status" value="1"/>
</dbReference>
<dbReference type="InterPro" id="IPR053249">
    <property type="entry name" value="LFS"/>
</dbReference>